<accession>A0A183M410</accession>
<protein>
    <submittedName>
        <fullName evidence="1">Uncharacterized protein</fullName>
    </submittedName>
</protein>
<gene>
    <name evidence="1" type="ORF">SMRZ_LOCUS10785</name>
</gene>
<dbReference type="Proteomes" id="UP000277204">
    <property type="component" value="Unassembled WGS sequence"/>
</dbReference>
<reference evidence="1 2" key="1">
    <citation type="submission" date="2018-11" db="EMBL/GenBank/DDBJ databases">
        <authorList>
            <consortium name="Pathogen Informatics"/>
        </authorList>
    </citation>
    <scope>NUCLEOTIDE SEQUENCE [LARGE SCALE GENOMIC DNA]</scope>
    <source>
        <strain evidence="1 2">Zambia</strain>
    </source>
</reference>
<keyword evidence="2" id="KW-1185">Reference proteome</keyword>
<organism evidence="1 2">
    <name type="scientific">Schistosoma margrebowiei</name>
    <dbReference type="NCBI Taxonomy" id="48269"/>
    <lineage>
        <taxon>Eukaryota</taxon>
        <taxon>Metazoa</taxon>
        <taxon>Spiralia</taxon>
        <taxon>Lophotrochozoa</taxon>
        <taxon>Platyhelminthes</taxon>
        <taxon>Trematoda</taxon>
        <taxon>Digenea</taxon>
        <taxon>Strigeidida</taxon>
        <taxon>Schistosomatoidea</taxon>
        <taxon>Schistosomatidae</taxon>
        <taxon>Schistosoma</taxon>
    </lineage>
</organism>
<proteinExistence type="predicted"/>
<name>A0A183M410_9TREM</name>
<evidence type="ECO:0000313" key="1">
    <source>
        <dbReference type="EMBL" id="VDO91807.1"/>
    </source>
</evidence>
<evidence type="ECO:0000313" key="2">
    <source>
        <dbReference type="Proteomes" id="UP000277204"/>
    </source>
</evidence>
<dbReference type="AlphaFoldDB" id="A0A183M410"/>
<dbReference type="EMBL" id="UZAI01005743">
    <property type="protein sequence ID" value="VDO91807.1"/>
    <property type="molecule type" value="Genomic_DNA"/>
</dbReference>
<sequence>MQIIHWGVAVKFANMGTNLVNACPVAGSTLLIHVNFVILSGDIGHIQSVCNTTVHLAATNIKSCNSDSMKSSVPNDHLSLLTISKDSIESYGSSELSETHNLHETTVSNQSTCQIAYELVSKRAVISVLVVIILALVSNSLMDSHSQSHTTLPNSDVKSETHPGVTEKKYQITAKANDCLLDKFLVNSQTTPPRLQSKASSTTVVSHLQDSVTIRANREVPVVNILDLSSRSKAVNTISEEDEPIPSLVIWNQEESKCNDPARIHSYDLQLVESGKKCAT</sequence>